<evidence type="ECO:0000313" key="3">
    <source>
        <dbReference type="Proteomes" id="UP000078340"/>
    </source>
</evidence>
<dbReference type="AlphaFoldDB" id="A0A179G0S1"/>
<dbReference type="Proteomes" id="UP000078340">
    <property type="component" value="Unassembled WGS sequence"/>
</dbReference>
<name>A0A179G0S1_PURLI</name>
<accession>A0A179G0S1</accession>
<dbReference type="PANTHER" id="PTHR35605">
    <property type="entry name" value="ECP2 EFFECTOR PROTEIN DOMAIN-CONTAINING PROTEIN-RELATED"/>
    <property type="match status" value="1"/>
</dbReference>
<evidence type="ECO:0000313" key="1">
    <source>
        <dbReference type="EMBL" id="OAQ71485.1"/>
    </source>
</evidence>
<evidence type="ECO:0000313" key="2">
    <source>
        <dbReference type="EMBL" id="OAQ76673.1"/>
    </source>
</evidence>
<dbReference type="EMBL" id="LSBH01000007">
    <property type="protein sequence ID" value="OAQ76673.1"/>
    <property type="molecule type" value="Genomic_DNA"/>
</dbReference>
<reference evidence="1 3" key="1">
    <citation type="submission" date="2016-02" db="EMBL/GenBank/DDBJ databases">
        <title>Biosynthesis of antibiotic leucinostatins and their inhibition on Phytophthora in bio-control Purpureocillium lilacinum.</title>
        <authorList>
            <person name="Wang G."/>
            <person name="Liu Z."/>
            <person name="Lin R."/>
            <person name="Li E."/>
            <person name="Mao Z."/>
            <person name="Ling J."/>
            <person name="Yin W."/>
            <person name="Xie B."/>
        </authorList>
    </citation>
    <scope>NUCLEOTIDE SEQUENCE [LARGE SCALE GENOMIC DNA]</scope>
    <source>
        <strain evidence="2">PLBJ-1</strain>
        <strain evidence="1">PLFJ-1</strain>
    </source>
</reference>
<comment type="caution">
    <text evidence="1">The sequence shown here is derived from an EMBL/GenBank/DDBJ whole genome shotgun (WGS) entry which is preliminary data.</text>
</comment>
<dbReference type="OMA" id="ARYSAIM"/>
<dbReference type="Proteomes" id="UP000078240">
    <property type="component" value="Unassembled WGS sequence"/>
</dbReference>
<protein>
    <submittedName>
        <fullName evidence="1">Uncharacterized protein</fullName>
    </submittedName>
</protein>
<dbReference type="STRING" id="33203.A0A179G0S1"/>
<gene>
    <name evidence="2" type="ORF">VFPBJ_09033</name>
    <name evidence="1" type="ORF">VFPFJ_11026</name>
</gene>
<sequence length="186" mass="20289">MDNYEVFIPQWDVEVFPGQPAITLNGTLEEVRSELNRLNPNWDSAYVQGAFSSPDTSGPNTDDNALGKRTDFYNAHVICGGGSHGWRSARYSAIMKGIDYLRGVPGRPGNSAGPGSCGRVSCSYDSAIWWCNDDRAPKLLNSFGSIADGANYIVGSCTRTPGQFGYVVGQVFHHTNWNVIVREDSC</sequence>
<organism evidence="1 3">
    <name type="scientific">Purpureocillium lilacinum</name>
    <name type="common">Paecilomyces lilacinus</name>
    <dbReference type="NCBI Taxonomy" id="33203"/>
    <lineage>
        <taxon>Eukaryota</taxon>
        <taxon>Fungi</taxon>
        <taxon>Dikarya</taxon>
        <taxon>Ascomycota</taxon>
        <taxon>Pezizomycotina</taxon>
        <taxon>Sordariomycetes</taxon>
        <taxon>Hypocreomycetidae</taxon>
        <taxon>Hypocreales</taxon>
        <taxon>Ophiocordycipitaceae</taxon>
        <taxon>Purpureocillium</taxon>
    </lineage>
</organism>
<dbReference type="EMBL" id="LSBI01000020">
    <property type="protein sequence ID" value="OAQ71485.1"/>
    <property type="molecule type" value="Genomic_DNA"/>
</dbReference>
<dbReference type="PANTHER" id="PTHR35605:SF1">
    <property type="entry name" value="ECP2 EFFECTOR PROTEIN DOMAIN-CONTAINING PROTEIN-RELATED"/>
    <property type="match status" value="1"/>
</dbReference>
<proteinExistence type="predicted"/>